<evidence type="ECO:0000313" key="7">
    <source>
        <dbReference type="Proteomes" id="UP000306196"/>
    </source>
</evidence>
<name>A0A5R8KIL6_9BACT</name>
<dbReference type="PANTHER" id="PTHR30249:SF0">
    <property type="entry name" value="PLASTIDAL GLYCOLATE_GLYCERATE TRANSLOCATOR 1, CHLOROPLASTIC"/>
    <property type="match status" value="1"/>
</dbReference>
<evidence type="ECO:0000256" key="1">
    <source>
        <dbReference type="ARBA" id="ARBA00004141"/>
    </source>
</evidence>
<protein>
    <submittedName>
        <fullName evidence="6">LrgB family protein</fullName>
    </submittedName>
</protein>
<evidence type="ECO:0000256" key="2">
    <source>
        <dbReference type="ARBA" id="ARBA00022692"/>
    </source>
</evidence>
<dbReference type="EMBL" id="VAUV01000002">
    <property type="protein sequence ID" value="TLD72154.1"/>
    <property type="molecule type" value="Genomic_DNA"/>
</dbReference>
<comment type="subcellular location">
    <subcellularLocation>
        <location evidence="1">Membrane</location>
        <topology evidence="1">Multi-pass membrane protein</topology>
    </subcellularLocation>
</comment>
<organism evidence="6 7">
    <name type="scientific">Phragmitibacter flavus</name>
    <dbReference type="NCBI Taxonomy" id="2576071"/>
    <lineage>
        <taxon>Bacteria</taxon>
        <taxon>Pseudomonadati</taxon>
        <taxon>Verrucomicrobiota</taxon>
        <taxon>Verrucomicrobiia</taxon>
        <taxon>Verrucomicrobiales</taxon>
        <taxon>Verrucomicrobiaceae</taxon>
        <taxon>Phragmitibacter</taxon>
    </lineage>
</organism>
<keyword evidence="4 5" id="KW-0472">Membrane</keyword>
<proteinExistence type="predicted"/>
<reference evidence="6 7" key="1">
    <citation type="submission" date="2019-05" db="EMBL/GenBank/DDBJ databases">
        <title>Verrucobacter flavum gen. nov., sp. nov. a new member of the family Verrucomicrobiaceae.</title>
        <authorList>
            <person name="Szuroczki S."/>
            <person name="Abbaszade G."/>
            <person name="Szabo A."/>
            <person name="Felfoldi T."/>
            <person name="Schumann P."/>
            <person name="Boka K."/>
            <person name="Keki Z."/>
            <person name="Toumi M."/>
            <person name="Toth E."/>
        </authorList>
    </citation>
    <scope>NUCLEOTIDE SEQUENCE [LARGE SCALE GENOMIC DNA]</scope>
    <source>
        <strain evidence="6 7">MG-N-17</strain>
    </source>
</reference>
<feature type="transmembrane region" description="Helical" evidence="5">
    <location>
        <begin position="39"/>
        <end position="60"/>
    </location>
</feature>
<comment type="caution">
    <text evidence="6">The sequence shown here is derived from an EMBL/GenBank/DDBJ whole genome shotgun (WGS) entry which is preliminary data.</text>
</comment>
<dbReference type="PANTHER" id="PTHR30249">
    <property type="entry name" value="PUTATIVE SEROTONIN TRANSPORTER"/>
    <property type="match status" value="1"/>
</dbReference>
<dbReference type="Proteomes" id="UP000306196">
    <property type="component" value="Unassembled WGS sequence"/>
</dbReference>
<keyword evidence="7" id="KW-1185">Reference proteome</keyword>
<feature type="transmembrane region" description="Helical" evidence="5">
    <location>
        <begin position="96"/>
        <end position="118"/>
    </location>
</feature>
<feature type="transmembrane region" description="Helical" evidence="5">
    <location>
        <begin position="6"/>
        <end position="27"/>
    </location>
</feature>
<keyword evidence="2 5" id="KW-0812">Transmembrane</keyword>
<dbReference type="Pfam" id="PF04172">
    <property type="entry name" value="LrgB"/>
    <property type="match status" value="1"/>
</dbReference>
<feature type="transmembrane region" description="Helical" evidence="5">
    <location>
        <begin position="66"/>
        <end position="84"/>
    </location>
</feature>
<evidence type="ECO:0000256" key="3">
    <source>
        <dbReference type="ARBA" id="ARBA00022989"/>
    </source>
</evidence>
<feature type="transmembrane region" description="Helical" evidence="5">
    <location>
        <begin position="151"/>
        <end position="171"/>
    </location>
</feature>
<dbReference type="RefSeq" id="WP_138084509.1">
    <property type="nucleotide sequence ID" value="NZ_VAUV01000002.1"/>
</dbReference>
<dbReference type="OrthoDB" id="9811701at2"/>
<dbReference type="InterPro" id="IPR007300">
    <property type="entry name" value="CidB/LrgB"/>
</dbReference>
<sequence length="232" mass="24611">MSPALDHFYTHPIFGAGITVIAFAIGLQTQRRWSWAQPVVITTLLIIGTLLLLRIPYASYKIGGDLISTFLAPATVALAVPFYHHAKRIRHQLRPILIACTLGAIFGILSAGLVAHLAQLPREVILALLPKSATAPISMEVARHIGGKPELAALASVLSGLLGSIIGLPLLRRLHINADIPTGTAIGTSSHGLGTARLLRESEYLGSISALAMALTGIITALFTPLLKHWPG</sequence>
<feature type="transmembrane region" description="Helical" evidence="5">
    <location>
        <begin position="204"/>
        <end position="227"/>
    </location>
</feature>
<evidence type="ECO:0000256" key="4">
    <source>
        <dbReference type="ARBA" id="ARBA00023136"/>
    </source>
</evidence>
<accession>A0A5R8KIL6</accession>
<evidence type="ECO:0000313" key="6">
    <source>
        <dbReference type="EMBL" id="TLD72154.1"/>
    </source>
</evidence>
<keyword evidence="3 5" id="KW-1133">Transmembrane helix</keyword>
<gene>
    <name evidence="6" type="ORF">FEM03_02015</name>
</gene>
<dbReference type="AlphaFoldDB" id="A0A5R8KIL6"/>
<evidence type="ECO:0000256" key="5">
    <source>
        <dbReference type="SAM" id="Phobius"/>
    </source>
</evidence>
<dbReference type="GO" id="GO:0016020">
    <property type="term" value="C:membrane"/>
    <property type="evidence" value="ECO:0007669"/>
    <property type="project" value="UniProtKB-SubCell"/>
</dbReference>